<protein>
    <submittedName>
        <fullName evidence="1">Uncharacterized protein</fullName>
    </submittedName>
</protein>
<sequence length="203" mass="22021">MKRAGREIIEACRTSFGPAPRPLPGDLRARAPLWLRSRPRDELWDVVRDHDALLTHGTVVWGSVVQAHRALLRPGRGDRPAVVVYSPDPAFDDMPDELQDIASALFAVKGTAPGDPGLAAFAAVLADERRRVARLAVPRGLVGSLPAFATSLLVRRRHLPGGYLGAGTFPLVVRAERPGALVLPGRFWPDRLLGLWRSAARSG</sequence>
<organism evidence="1 2">
    <name type="scientific">Actinomadura rubteroloni</name>
    <dbReference type="NCBI Taxonomy" id="1926885"/>
    <lineage>
        <taxon>Bacteria</taxon>
        <taxon>Bacillati</taxon>
        <taxon>Actinomycetota</taxon>
        <taxon>Actinomycetes</taxon>
        <taxon>Streptosporangiales</taxon>
        <taxon>Thermomonosporaceae</taxon>
        <taxon>Actinomadura</taxon>
    </lineage>
</organism>
<accession>A0A2P4UL95</accession>
<proteinExistence type="predicted"/>
<comment type="caution">
    <text evidence="1">The sequence shown here is derived from an EMBL/GenBank/DDBJ whole genome shotgun (WGS) entry which is preliminary data.</text>
</comment>
<dbReference type="EMBL" id="MTBP01000001">
    <property type="protein sequence ID" value="POM25822.1"/>
    <property type="molecule type" value="Genomic_DNA"/>
</dbReference>
<dbReference type="RefSeq" id="WP_103560880.1">
    <property type="nucleotide sequence ID" value="NZ_MTBP01000001.1"/>
</dbReference>
<evidence type="ECO:0000313" key="2">
    <source>
        <dbReference type="Proteomes" id="UP000242367"/>
    </source>
</evidence>
<dbReference type="AlphaFoldDB" id="A0A2P4UL95"/>
<keyword evidence="2" id="KW-1185">Reference proteome</keyword>
<name>A0A2P4UL95_9ACTN</name>
<gene>
    <name evidence="1" type="ORF">BTM25_02050</name>
</gene>
<reference evidence="1 2" key="1">
    <citation type="journal article" date="2017" name="Chemistry">
        <title>Isolation, Biosynthesis and Chemical Modifications of Rubterolones A-F: Rare Tropolone Alkaloids from Actinomadura sp. 5-2.</title>
        <authorList>
            <person name="Guo H."/>
            <person name="Benndorf R."/>
            <person name="Leichnitz D."/>
            <person name="Klassen J.L."/>
            <person name="Vollmers J."/>
            <person name="Gorls H."/>
            <person name="Steinacker M."/>
            <person name="Weigel C."/>
            <person name="Dahse H.M."/>
            <person name="Kaster A.K."/>
            <person name="de Beer Z.W."/>
            <person name="Poulsen M."/>
            <person name="Beemelmanns C."/>
        </authorList>
    </citation>
    <scope>NUCLEOTIDE SEQUENCE [LARGE SCALE GENOMIC DNA]</scope>
    <source>
        <strain evidence="1 2">5-2</strain>
    </source>
</reference>
<dbReference type="Proteomes" id="UP000242367">
    <property type="component" value="Unassembled WGS sequence"/>
</dbReference>
<evidence type="ECO:0000313" key="1">
    <source>
        <dbReference type="EMBL" id="POM25822.1"/>
    </source>
</evidence>